<organism evidence="2 3">
    <name type="scientific">Rhizophlyctis rosea</name>
    <dbReference type="NCBI Taxonomy" id="64517"/>
    <lineage>
        <taxon>Eukaryota</taxon>
        <taxon>Fungi</taxon>
        <taxon>Fungi incertae sedis</taxon>
        <taxon>Chytridiomycota</taxon>
        <taxon>Chytridiomycota incertae sedis</taxon>
        <taxon>Chytridiomycetes</taxon>
        <taxon>Rhizophlyctidales</taxon>
        <taxon>Rhizophlyctidaceae</taxon>
        <taxon>Rhizophlyctis</taxon>
    </lineage>
</organism>
<sequence>MSALPLPPTPDDPLPEDTATIDGAWTAYSPSLQFSSSSNTGTQQSYHNGMMTPQSGSGGMTTGAAGGWDGTGTPPSVQKTAKKYKEGDLVFVPHIANGVSGWMPAMVVPAKEISTLPPDAIPAGAGDIIVRYFDANVFGAVKPEFLQPFKPFDNSFQICTPQFDNRAAIAKAVLYYRKLQVPEGFPWLNWGKSGKYWKGDDKKRNDASVKIIKKVGSVEVRLTRGDKEPEDESLDSPSTSGDGATPQSSAPTATEDASSEGSKRTRRGSKSSLGQSPSRRSTRRRSSVASTTTPTSAGTDVANPDLETSHASDADTGDALPPAPSKRRRSQSQTQPTPLPLPLPLPNFDTPHQDINATLSSFATLSGLPPNSTIDPTFLNALDPSFLASSALDPSYAFNQMMMHPQMYSNLIGFPTMGENSAQGTADFYGNLELMNLKRKAGVLGLVPGTSMGVGGQGGQKMDDRVLDVEFLKRKVEAEGLVRQHIMSHQSFKVAYALRDIVEEKLYAPDKSIYTYAQDKFQISRRAINTYLCATSVLDDLKEDESLPSPQNISHIRCLHKFAAEERRAIWKKVCGVGIAATEELVIKIAARYRQEDGTFEPSED</sequence>
<feature type="compositionally biased region" description="Pro residues" evidence="1">
    <location>
        <begin position="1"/>
        <end position="12"/>
    </location>
</feature>
<evidence type="ECO:0000313" key="2">
    <source>
        <dbReference type="EMBL" id="KAJ3033230.1"/>
    </source>
</evidence>
<accession>A0AAD5S0L7</accession>
<evidence type="ECO:0000313" key="3">
    <source>
        <dbReference type="Proteomes" id="UP001212841"/>
    </source>
</evidence>
<proteinExistence type="predicted"/>
<dbReference type="SUPFAM" id="SSF63748">
    <property type="entry name" value="Tudor/PWWP/MBT"/>
    <property type="match status" value="1"/>
</dbReference>
<evidence type="ECO:0000256" key="1">
    <source>
        <dbReference type="SAM" id="MobiDB-lite"/>
    </source>
</evidence>
<feature type="compositionally biased region" description="Low complexity" evidence="1">
    <location>
        <begin position="270"/>
        <end position="279"/>
    </location>
</feature>
<feature type="non-terminal residue" evidence="2">
    <location>
        <position position="1"/>
    </location>
</feature>
<feature type="compositionally biased region" description="Polar residues" evidence="1">
    <location>
        <begin position="235"/>
        <end position="256"/>
    </location>
</feature>
<name>A0AAD5S0L7_9FUNG</name>
<gene>
    <name evidence="2" type="ORF">HK097_004932</name>
</gene>
<reference evidence="2" key="1">
    <citation type="submission" date="2020-05" db="EMBL/GenBank/DDBJ databases">
        <title>Phylogenomic resolution of chytrid fungi.</title>
        <authorList>
            <person name="Stajich J.E."/>
            <person name="Amses K."/>
            <person name="Simmons R."/>
            <person name="Seto K."/>
            <person name="Myers J."/>
            <person name="Bonds A."/>
            <person name="Quandt C.A."/>
            <person name="Barry K."/>
            <person name="Liu P."/>
            <person name="Grigoriev I."/>
            <person name="Longcore J.E."/>
            <person name="James T.Y."/>
        </authorList>
    </citation>
    <scope>NUCLEOTIDE SEQUENCE</scope>
    <source>
        <strain evidence="2">JEL0318</strain>
    </source>
</reference>
<feature type="compositionally biased region" description="Low complexity" evidence="1">
    <location>
        <begin position="287"/>
        <end position="297"/>
    </location>
</feature>
<dbReference type="EMBL" id="JADGJD010002322">
    <property type="protein sequence ID" value="KAJ3033230.1"/>
    <property type="molecule type" value="Genomic_DNA"/>
</dbReference>
<keyword evidence="3" id="KW-1185">Reference proteome</keyword>
<dbReference type="CDD" id="cd05162">
    <property type="entry name" value="PWWP"/>
    <property type="match status" value="1"/>
</dbReference>
<feature type="region of interest" description="Disordered" evidence="1">
    <location>
        <begin position="1"/>
        <end position="23"/>
    </location>
</feature>
<feature type="region of interest" description="Disordered" evidence="1">
    <location>
        <begin position="221"/>
        <end position="354"/>
    </location>
</feature>
<dbReference type="Proteomes" id="UP001212841">
    <property type="component" value="Unassembled WGS sequence"/>
</dbReference>
<dbReference type="Gene3D" id="2.30.30.140">
    <property type="match status" value="1"/>
</dbReference>
<protein>
    <submittedName>
        <fullName evidence="2">Uncharacterized protein</fullName>
    </submittedName>
</protein>
<dbReference type="AlphaFoldDB" id="A0AAD5S0L7"/>
<comment type="caution">
    <text evidence="2">The sequence shown here is derived from an EMBL/GenBank/DDBJ whole genome shotgun (WGS) entry which is preliminary data.</text>
</comment>